<accession>A0A841G2N4</accession>
<dbReference type="GO" id="GO:0004175">
    <property type="term" value="F:endopeptidase activity"/>
    <property type="evidence" value="ECO:0007669"/>
    <property type="project" value="UniProtKB-ARBA"/>
</dbReference>
<sequence>MVSQVSQPLRRLTADRSPVGFLLLVTAMSLPLWLLGALVDTREYLPINLPMSSLQAFCPLLAAAILVRREGPGAVRRLLASAFAGFPGRWLVPVVLFMPAVSVATYAAMRLLGRPLPEPVIPLGAIAIFLVVFFLGALGEETGWTGYFTDPARERWGALPAALLLGVFWAAWHVVGWLVLAGQPVGWTVAKCVLAVGLRVIMMWIHVGTGSVLAAVGFHTMVNVAEFAFPNFGDRYDPALAAVFVTVAAIAVGFRLLKTSAETASPMASR</sequence>
<protein>
    <recommendedName>
        <fullName evidence="2">CAAX prenyl protease 2/Lysostaphin resistance protein A-like domain-containing protein</fullName>
    </recommendedName>
</protein>
<keyword evidence="4" id="KW-1185">Reference proteome</keyword>
<name>A0A841G2N4_9ACTN</name>
<feature type="domain" description="CAAX prenyl protease 2/Lysostaphin resistance protein A-like" evidence="2">
    <location>
        <begin position="124"/>
        <end position="224"/>
    </location>
</feature>
<dbReference type="AlphaFoldDB" id="A0A841G2N4"/>
<dbReference type="RefSeq" id="WP_184792975.1">
    <property type="nucleotide sequence ID" value="NZ_BONT01000103.1"/>
</dbReference>
<keyword evidence="1" id="KW-1133">Transmembrane helix</keyword>
<feature type="transmembrane region" description="Helical" evidence="1">
    <location>
        <begin position="88"/>
        <end position="108"/>
    </location>
</feature>
<keyword evidence="1" id="KW-0812">Transmembrane</keyword>
<proteinExistence type="predicted"/>
<reference evidence="3 4" key="1">
    <citation type="submission" date="2020-08" db="EMBL/GenBank/DDBJ databases">
        <title>Genomic Encyclopedia of Type Strains, Phase IV (KMG-IV): sequencing the most valuable type-strain genomes for metagenomic binning, comparative biology and taxonomic classification.</title>
        <authorList>
            <person name="Goeker M."/>
        </authorList>
    </citation>
    <scope>NUCLEOTIDE SEQUENCE [LARGE SCALE GENOMIC DNA]</scope>
    <source>
        <strain evidence="3 4">YIM 65646</strain>
    </source>
</reference>
<gene>
    <name evidence="3" type="ORF">HNR73_007796</name>
</gene>
<feature type="transmembrane region" description="Helical" evidence="1">
    <location>
        <begin position="20"/>
        <end position="39"/>
    </location>
</feature>
<organism evidence="3 4">
    <name type="scientific">Phytomonospora endophytica</name>
    <dbReference type="NCBI Taxonomy" id="714109"/>
    <lineage>
        <taxon>Bacteria</taxon>
        <taxon>Bacillati</taxon>
        <taxon>Actinomycetota</taxon>
        <taxon>Actinomycetes</taxon>
        <taxon>Micromonosporales</taxon>
        <taxon>Micromonosporaceae</taxon>
        <taxon>Phytomonospora</taxon>
    </lineage>
</organism>
<comment type="caution">
    <text evidence="3">The sequence shown here is derived from an EMBL/GenBank/DDBJ whole genome shotgun (WGS) entry which is preliminary data.</text>
</comment>
<evidence type="ECO:0000313" key="3">
    <source>
        <dbReference type="EMBL" id="MBB6039897.1"/>
    </source>
</evidence>
<dbReference type="GO" id="GO:0080120">
    <property type="term" value="P:CAAX-box protein maturation"/>
    <property type="evidence" value="ECO:0007669"/>
    <property type="project" value="UniProtKB-ARBA"/>
</dbReference>
<feature type="transmembrane region" description="Helical" evidence="1">
    <location>
        <begin position="120"/>
        <end position="138"/>
    </location>
</feature>
<dbReference type="InterPro" id="IPR042150">
    <property type="entry name" value="MmRce1-like"/>
</dbReference>
<dbReference type="Pfam" id="PF02517">
    <property type="entry name" value="Rce1-like"/>
    <property type="match status" value="1"/>
</dbReference>
<evidence type="ECO:0000256" key="1">
    <source>
        <dbReference type="SAM" id="Phobius"/>
    </source>
</evidence>
<dbReference type="InterPro" id="IPR003675">
    <property type="entry name" value="Rce1/LyrA-like_dom"/>
</dbReference>
<evidence type="ECO:0000313" key="4">
    <source>
        <dbReference type="Proteomes" id="UP000548476"/>
    </source>
</evidence>
<dbReference type="Proteomes" id="UP000548476">
    <property type="component" value="Unassembled WGS sequence"/>
</dbReference>
<dbReference type="PANTHER" id="PTHR35797">
    <property type="entry name" value="PROTEASE-RELATED"/>
    <property type="match status" value="1"/>
</dbReference>
<dbReference type="PANTHER" id="PTHR35797:SF1">
    <property type="entry name" value="PROTEASE"/>
    <property type="match status" value="1"/>
</dbReference>
<keyword evidence="1" id="KW-0472">Membrane</keyword>
<feature type="transmembrane region" description="Helical" evidence="1">
    <location>
        <begin position="192"/>
        <end position="218"/>
    </location>
</feature>
<evidence type="ECO:0000259" key="2">
    <source>
        <dbReference type="Pfam" id="PF02517"/>
    </source>
</evidence>
<feature type="transmembrane region" description="Helical" evidence="1">
    <location>
        <begin position="238"/>
        <end position="257"/>
    </location>
</feature>
<feature type="transmembrane region" description="Helical" evidence="1">
    <location>
        <begin position="158"/>
        <end position="180"/>
    </location>
</feature>
<dbReference type="EMBL" id="JACHGT010000027">
    <property type="protein sequence ID" value="MBB6039897.1"/>
    <property type="molecule type" value="Genomic_DNA"/>
</dbReference>